<dbReference type="PANTHER" id="PTHR12967">
    <property type="entry name" value="PROTEIN SHQ1 HOMOLOG"/>
    <property type="match status" value="1"/>
</dbReference>
<gene>
    <name evidence="4" type="ORF">TCLT_LOCUS7387</name>
</gene>
<dbReference type="OMA" id="HNIESAW"/>
<dbReference type="EMBL" id="UYYF01004503">
    <property type="protein sequence ID" value="VDN04838.1"/>
    <property type="molecule type" value="Genomic_DNA"/>
</dbReference>
<sequence>MLTPKFEIDQNSTHVIIKIYAPYANIKDAEAQYCNSRFYFTSKPYFLKLYLSGELAEEGLISGTYNCDEGNLKLELDLCALSAVKKTAGSFTFKAPKKNKGESFPNLDLVSKLMKPSEIHTQQLVTEIIDDDDYDDFTLDLRKRSQADETSDFDNVVEEKCKLYGYGFTCNRIGVLGKFSEEIVMVDLENPEDSLISRRVDDCLHYDQQRADLFERNDSLSASMQFEYLDDTFNLSLESRMYLKSFPKKKFHHPPSVHKIISLSLIDILFAYLYDMRTTEGEHCSESGWTIAKLSPTLSYLVSWRTAKEALVGAIRRSLCYPLYRSWNLSLKVADDLKFLLSRGRLSLLRCLIDVHMIFSKSGDFRYLLNDLFITDYCLWLQFVPDTVLGWLSSEVMQLKLTKNDMQLGLEEVEIEAYLRILQVDNGSDEVIDSDDDSS</sequence>
<dbReference type="InterPro" id="IPR048696">
    <property type="entry name" value="SHQ1-like_CS"/>
</dbReference>
<evidence type="ECO:0000259" key="3">
    <source>
        <dbReference type="PROSITE" id="PS51203"/>
    </source>
</evidence>
<dbReference type="Pfam" id="PF21413">
    <property type="entry name" value="SHQ1-like_CS"/>
    <property type="match status" value="1"/>
</dbReference>
<dbReference type="InterPro" id="IPR039742">
    <property type="entry name" value="Shq1"/>
</dbReference>
<dbReference type="PANTHER" id="PTHR12967:SF0">
    <property type="entry name" value="PROTEIN SHQ1 HOMOLOG"/>
    <property type="match status" value="1"/>
</dbReference>
<name>A0A0N5D397_THECL</name>
<dbReference type="InterPro" id="IPR008978">
    <property type="entry name" value="HSP20-like_chaperone"/>
</dbReference>
<keyword evidence="5" id="KW-1185">Reference proteome</keyword>
<evidence type="ECO:0000256" key="1">
    <source>
        <dbReference type="ARBA" id="ARBA00005607"/>
    </source>
</evidence>
<accession>A0A0N5D397</accession>
<dbReference type="Proteomes" id="UP000276776">
    <property type="component" value="Unassembled WGS sequence"/>
</dbReference>
<reference evidence="4 5" key="2">
    <citation type="submission" date="2018-11" db="EMBL/GenBank/DDBJ databases">
        <authorList>
            <consortium name="Pathogen Informatics"/>
        </authorList>
    </citation>
    <scope>NUCLEOTIDE SEQUENCE [LARGE SCALE GENOMIC DNA]</scope>
</reference>
<dbReference type="GO" id="GO:0005654">
    <property type="term" value="C:nucleoplasm"/>
    <property type="evidence" value="ECO:0007669"/>
    <property type="project" value="TreeGrafter"/>
</dbReference>
<dbReference type="InterPro" id="IPR007009">
    <property type="entry name" value="Shq1_C"/>
</dbReference>
<dbReference type="Gene3D" id="2.60.40.790">
    <property type="match status" value="1"/>
</dbReference>
<feature type="domain" description="CS" evidence="3">
    <location>
        <begin position="1"/>
        <end position="108"/>
    </location>
</feature>
<dbReference type="InterPro" id="IPR007052">
    <property type="entry name" value="CS_dom"/>
</dbReference>
<evidence type="ECO:0000313" key="4">
    <source>
        <dbReference type="EMBL" id="VDN04838.1"/>
    </source>
</evidence>
<organism evidence="6">
    <name type="scientific">Thelazia callipaeda</name>
    <name type="common">Oriental eyeworm</name>
    <name type="synonym">Parasitic nematode</name>
    <dbReference type="NCBI Taxonomy" id="103827"/>
    <lineage>
        <taxon>Eukaryota</taxon>
        <taxon>Metazoa</taxon>
        <taxon>Ecdysozoa</taxon>
        <taxon>Nematoda</taxon>
        <taxon>Chromadorea</taxon>
        <taxon>Rhabditida</taxon>
        <taxon>Spirurina</taxon>
        <taxon>Spiruromorpha</taxon>
        <taxon>Thelazioidea</taxon>
        <taxon>Thelaziidae</taxon>
        <taxon>Thelazia</taxon>
    </lineage>
</organism>
<dbReference type="WBParaSite" id="TCLT_0000739801-mRNA-1">
    <property type="protein sequence ID" value="TCLT_0000739801-mRNA-1"/>
    <property type="gene ID" value="TCLT_0000739801"/>
</dbReference>
<proteinExistence type="inferred from homology"/>
<evidence type="ECO:0000313" key="5">
    <source>
        <dbReference type="Proteomes" id="UP000276776"/>
    </source>
</evidence>
<dbReference type="GO" id="GO:0000493">
    <property type="term" value="P:box H/ACA snoRNP assembly"/>
    <property type="evidence" value="ECO:0007669"/>
    <property type="project" value="InterPro"/>
</dbReference>
<dbReference type="AlphaFoldDB" id="A0A0N5D397"/>
<protein>
    <recommendedName>
        <fullName evidence="2">Protein SHQ1 homolog</fullName>
    </recommendedName>
</protein>
<dbReference type="Pfam" id="PF04925">
    <property type="entry name" value="SHQ1"/>
    <property type="match status" value="1"/>
</dbReference>
<dbReference type="GO" id="GO:0005737">
    <property type="term" value="C:cytoplasm"/>
    <property type="evidence" value="ECO:0007669"/>
    <property type="project" value="TreeGrafter"/>
</dbReference>
<reference evidence="6" key="1">
    <citation type="submission" date="2017-02" db="UniProtKB">
        <authorList>
            <consortium name="WormBaseParasite"/>
        </authorList>
    </citation>
    <scope>IDENTIFICATION</scope>
</reference>
<dbReference type="STRING" id="103827.A0A0N5D397"/>
<comment type="similarity">
    <text evidence="1">Belongs to the SHQ1 family.</text>
</comment>
<dbReference type="GO" id="GO:0051082">
    <property type="term" value="F:unfolded protein binding"/>
    <property type="evidence" value="ECO:0007669"/>
    <property type="project" value="TreeGrafter"/>
</dbReference>
<dbReference type="PROSITE" id="PS51203">
    <property type="entry name" value="CS"/>
    <property type="match status" value="1"/>
</dbReference>
<evidence type="ECO:0000313" key="6">
    <source>
        <dbReference type="WBParaSite" id="TCLT_0000739801-mRNA-1"/>
    </source>
</evidence>
<evidence type="ECO:0000256" key="2">
    <source>
        <dbReference type="ARBA" id="ARBA00013750"/>
    </source>
</evidence>
<dbReference type="OrthoDB" id="73639at2759"/>